<keyword evidence="4" id="KW-1185">Reference proteome</keyword>
<keyword evidence="3" id="KW-0547">Nucleotide-binding</keyword>
<evidence type="ECO:0000313" key="3">
    <source>
        <dbReference type="EMBL" id="MSS63584.1"/>
    </source>
</evidence>
<proteinExistence type="predicted"/>
<keyword evidence="3" id="KW-0067">ATP-binding</keyword>
<protein>
    <submittedName>
        <fullName evidence="3">ATP-binding protein</fullName>
    </submittedName>
</protein>
<dbReference type="InterPro" id="IPR027417">
    <property type="entry name" value="P-loop_NTPase"/>
</dbReference>
<dbReference type="EMBL" id="VUMT01000008">
    <property type="protein sequence ID" value="MSS63584.1"/>
    <property type="molecule type" value="Genomic_DNA"/>
</dbReference>
<dbReference type="Gene3D" id="3.40.50.300">
    <property type="entry name" value="P-loop containing nucleotide triphosphate hydrolases"/>
    <property type="match status" value="1"/>
</dbReference>
<sequence>MFIGRTKELNFLNDYYQRKESNLVVLYGRRGIGKTELLRVFSKDKQCIYYNARECSIKEQYYILEREWEESYGIKAEEKRYSAVLAKAAEQYSVLIIDEFHYMMKNSEEWAVALNSVIKESNKKLLVILSSSSIHWVENDMVNSIGELAESISAFLKIREFTFVDIMSRFPDFDIEQCMIVYSILGGVPAYLNLWMEKRTLRENIEALFLHKDGRLYREAQNYLKMELRELGLYNTILSSFVGGTNELNDIYEQTGFSRAKVSVYVKNLMDLDILEKVPSYDPFNKDGLRGIYRIRERVVQFWYRFVFPNLSLLEQREFKKVYSEKIENELEHYLEPYFIEICKEYMELLSEHQRLPYQIDKIGSWYGEGGMLDIIGETMDKKVFLGKCKWSQEAMTEEDFMNVLNLTIQAGIEPDYYFLFSKNGFTNGLEVKARGISNMTLLSLEDM</sequence>
<gene>
    <name evidence="3" type="ORF">FYJ58_06795</name>
</gene>
<dbReference type="PANTHER" id="PTHR34704">
    <property type="entry name" value="ATPASE"/>
    <property type="match status" value="1"/>
</dbReference>
<dbReference type="CDD" id="cd00009">
    <property type="entry name" value="AAA"/>
    <property type="match status" value="1"/>
</dbReference>
<dbReference type="InterPro" id="IPR004256">
    <property type="entry name" value="DUF234"/>
</dbReference>
<dbReference type="InterPro" id="IPR011579">
    <property type="entry name" value="ATPase_dom"/>
</dbReference>
<dbReference type="Proteomes" id="UP000482209">
    <property type="component" value="Unassembled WGS sequence"/>
</dbReference>
<evidence type="ECO:0000313" key="4">
    <source>
        <dbReference type="Proteomes" id="UP000482209"/>
    </source>
</evidence>
<dbReference type="RefSeq" id="WP_154518986.1">
    <property type="nucleotide sequence ID" value="NZ_VUMT01000008.1"/>
</dbReference>
<dbReference type="Pfam" id="PF03008">
    <property type="entry name" value="DUF234"/>
    <property type="match status" value="1"/>
</dbReference>
<comment type="caution">
    <text evidence="3">The sequence shown here is derived from an EMBL/GenBank/DDBJ whole genome shotgun (WGS) entry which is preliminary data.</text>
</comment>
<evidence type="ECO:0000259" key="2">
    <source>
        <dbReference type="Pfam" id="PF03008"/>
    </source>
</evidence>
<dbReference type="SUPFAM" id="SSF52540">
    <property type="entry name" value="P-loop containing nucleoside triphosphate hydrolases"/>
    <property type="match status" value="1"/>
</dbReference>
<reference evidence="3 4" key="1">
    <citation type="submission" date="2019-08" db="EMBL/GenBank/DDBJ databases">
        <title>In-depth cultivation of the pig gut microbiome towards novel bacterial diversity and tailored functional studies.</title>
        <authorList>
            <person name="Wylensek D."/>
            <person name="Hitch T.C.A."/>
            <person name="Clavel T."/>
        </authorList>
    </citation>
    <scope>NUCLEOTIDE SEQUENCE [LARGE SCALE GENOMIC DNA]</scope>
    <source>
        <strain evidence="3 4">WCA-693-APC-MOT-I</strain>
    </source>
</reference>
<accession>A0A6L5XY48</accession>
<feature type="domain" description="DUF234" evidence="2">
    <location>
        <begin position="303"/>
        <end position="393"/>
    </location>
</feature>
<feature type="domain" description="ATPase" evidence="1">
    <location>
        <begin position="2"/>
        <end position="192"/>
    </location>
</feature>
<organism evidence="3 4">
    <name type="scientific">Velocimicrobium porci</name>
    <dbReference type="NCBI Taxonomy" id="2606634"/>
    <lineage>
        <taxon>Bacteria</taxon>
        <taxon>Bacillati</taxon>
        <taxon>Bacillota</taxon>
        <taxon>Clostridia</taxon>
        <taxon>Lachnospirales</taxon>
        <taxon>Lachnospiraceae</taxon>
        <taxon>Velocimicrobium</taxon>
    </lineage>
</organism>
<dbReference type="GO" id="GO:0005524">
    <property type="term" value="F:ATP binding"/>
    <property type="evidence" value="ECO:0007669"/>
    <property type="project" value="UniProtKB-KW"/>
</dbReference>
<dbReference type="AlphaFoldDB" id="A0A6L5XY48"/>
<evidence type="ECO:0000259" key="1">
    <source>
        <dbReference type="Pfam" id="PF01637"/>
    </source>
</evidence>
<dbReference type="PANTHER" id="PTHR34704:SF1">
    <property type="entry name" value="ATPASE"/>
    <property type="match status" value="1"/>
</dbReference>
<name>A0A6L5XY48_9FIRM</name>
<dbReference type="Pfam" id="PF01637">
    <property type="entry name" value="ATPase_2"/>
    <property type="match status" value="1"/>
</dbReference>